<proteinExistence type="predicted"/>
<keyword evidence="3" id="KW-1185">Reference proteome</keyword>
<dbReference type="OrthoDB" id="341259at2759"/>
<sequence length="151" mass="17063">MESDTNSIVGSQTKSEVKLVLELTDIIDELNSINHLFEAQRDTLDTTVKSFDNSDWFAPEEDRYKLLTEELSTMITQYMESCMKQVKRMTANAQRTKDCLKDLLDLQQKEETLNEAHYSHRRPGNDMYKNGNEAASSLSAAPAAVEPLGAL</sequence>
<dbReference type="AlphaFoldDB" id="A0A7U2FF57"/>
<dbReference type="EMBL" id="CP069038">
    <property type="protein sequence ID" value="QRD04127.1"/>
    <property type="molecule type" value="Genomic_DNA"/>
</dbReference>
<evidence type="ECO:0000256" key="1">
    <source>
        <dbReference type="SAM" id="MobiDB-lite"/>
    </source>
</evidence>
<dbReference type="VEuPathDB" id="FungiDB:JI435_443010"/>
<reference evidence="3" key="1">
    <citation type="journal article" date="2021" name="BMC Genomics">
        <title>Chromosome-level genome assembly and manually-curated proteome of model necrotroph Parastagonospora nodorum Sn15 reveals a genome-wide trove of candidate effector homologs, and redundancy of virulence-related functions within an accessory chromosome.</title>
        <authorList>
            <person name="Bertazzoni S."/>
            <person name="Jones D.A.B."/>
            <person name="Phan H.T."/>
            <person name="Tan K.-C."/>
            <person name="Hane J.K."/>
        </authorList>
    </citation>
    <scope>NUCLEOTIDE SEQUENCE [LARGE SCALE GENOMIC DNA]</scope>
    <source>
        <strain evidence="3">SN15 / ATCC MYA-4574 / FGSC 10173)</strain>
    </source>
</reference>
<organism evidence="2 3">
    <name type="scientific">Phaeosphaeria nodorum (strain SN15 / ATCC MYA-4574 / FGSC 10173)</name>
    <name type="common">Glume blotch fungus</name>
    <name type="synonym">Parastagonospora nodorum</name>
    <dbReference type="NCBI Taxonomy" id="321614"/>
    <lineage>
        <taxon>Eukaryota</taxon>
        <taxon>Fungi</taxon>
        <taxon>Dikarya</taxon>
        <taxon>Ascomycota</taxon>
        <taxon>Pezizomycotina</taxon>
        <taxon>Dothideomycetes</taxon>
        <taxon>Pleosporomycetidae</taxon>
        <taxon>Pleosporales</taxon>
        <taxon>Pleosporineae</taxon>
        <taxon>Phaeosphaeriaceae</taxon>
        <taxon>Parastagonospora</taxon>
    </lineage>
</organism>
<protein>
    <submittedName>
        <fullName evidence="2">Uncharacterized protein</fullName>
    </submittedName>
</protein>
<name>A0A7U2FF57_PHANO</name>
<dbReference type="Proteomes" id="UP000663193">
    <property type="component" value="Chromosome 16"/>
</dbReference>
<evidence type="ECO:0000313" key="2">
    <source>
        <dbReference type="EMBL" id="QRD04127.1"/>
    </source>
</evidence>
<accession>A0A7U2FF57</accession>
<gene>
    <name evidence="2" type="ORF">JI435_443010</name>
</gene>
<feature type="region of interest" description="Disordered" evidence="1">
    <location>
        <begin position="119"/>
        <end position="140"/>
    </location>
</feature>
<evidence type="ECO:0000313" key="3">
    <source>
        <dbReference type="Proteomes" id="UP000663193"/>
    </source>
</evidence>